<proteinExistence type="predicted"/>
<accession>A0A9W6GX79</accession>
<dbReference type="AlphaFoldDB" id="A0A9W6GX79"/>
<evidence type="ECO:0000313" key="3">
    <source>
        <dbReference type="Proteomes" id="UP001144323"/>
    </source>
</evidence>
<dbReference type="RefSeq" id="WP_281805002.1">
    <property type="nucleotide sequence ID" value="NZ_BSEC01000001.1"/>
</dbReference>
<keyword evidence="3" id="KW-1185">Reference proteome</keyword>
<dbReference type="Proteomes" id="UP001144323">
    <property type="component" value="Unassembled WGS sequence"/>
</dbReference>
<dbReference type="EMBL" id="BSEC01000001">
    <property type="protein sequence ID" value="GLI94797.1"/>
    <property type="molecule type" value="Genomic_DNA"/>
</dbReference>
<protein>
    <recommendedName>
        <fullName evidence="4">DUF4239 domain-containing protein</fullName>
    </recommendedName>
</protein>
<feature type="transmembrane region" description="Helical" evidence="1">
    <location>
        <begin position="12"/>
        <end position="35"/>
    </location>
</feature>
<dbReference type="InterPro" id="IPR025333">
    <property type="entry name" value="DUF4239"/>
</dbReference>
<evidence type="ECO:0000313" key="2">
    <source>
        <dbReference type="EMBL" id="GLI94797.1"/>
    </source>
</evidence>
<feature type="transmembrane region" description="Helical" evidence="1">
    <location>
        <begin position="218"/>
        <end position="237"/>
    </location>
</feature>
<feature type="transmembrane region" description="Helical" evidence="1">
    <location>
        <begin position="47"/>
        <end position="67"/>
    </location>
</feature>
<organism evidence="2 3">
    <name type="scientific">Methylocystis echinoides</name>
    <dbReference type="NCBI Taxonomy" id="29468"/>
    <lineage>
        <taxon>Bacteria</taxon>
        <taxon>Pseudomonadati</taxon>
        <taxon>Pseudomonadota</taxon>
        <taxon>Alphaproteobacteria</taxon>
        <taxon>Hyphomicrobiales</taxon>
        <taxon>Methylocystaceae</taxon>
        <taxon>Methylocystis</taxon>
    </lineage>
</organism>
<keyword evidence="1" id="KW-0472">Membrane</keyword>
<name>A0A9W6GX79_9HYPH</name>
<evidence type="ECO:0000256" key="1">
    <source>
        <dbReference type="SAM" id="Phobius"/>
    </source>
</evidence>
<gene>
    <name evidence="2" type="ORF">LMG27198_37890</name>
</gene>
<comment type="caution">
    <text evidence="2">The sequence shown here is derived from an EMBL/GenBank/DDBJ whole genome shotgun (WGS) entry which is preliminary data.</text>
</comment>
<sequence length="257" mass="28615">MLERLELDHYPVGITVIILVIGVVLLCQAVIRRFISQETLKKAHEVGGYYLSLVGTIYGILLGLVVFDAMSKFQAAEKTINNEAKCLLAVYSLADQFPSAQGPVKSLVREYVKTVVSVEWPLLKRGETSAKAHEVLLSLLHTIRTIDPKTQNQQSLYSTMLTEINACWESRLDRNKVSNFGVPAAEWVALLIGASIVIAFTFFFTTESHGIHLAMRGMVTLLIAMSLYLVLLFGAPFSGDLRVSDRPLRFVQEVITR</sequence>
<feature type="transmembrane region" description="Helical" evidence="1">
    <location>
        <begin position="187"/>
        <end position="206"/>
    </location>
</feature>
<evidence type="ECO:0008006" key="4">
    <source>
        <dbReference type="Google" id="ProtNLM"/>
    </source>
</evidence>
<keyword evidence="1" id="KW-0812">Transmembrane</keyword>
<dbReference type="Pfam" id="PF14023">
    <property type="entry name" value="Bestrophin-like"/>
    <property type="match status" value="1"/>
</dbReference>
<reference evidence="2" key="1">
    <citation type="journal article" date="2023" name="Int. J. Syst. Evol. Microbiol.">
        <title>Methylocystis iwaonis sp. nov., a type II methane-oxidizing bacterium from surface soil of a rice paddy field in Japan, and emended description of the genus Methylocystis (ex Whittenbury et al. 1970) Bowman et al. 1993.</title>
        <authorList>
            <person name="Kaise H."/>
            <person name="Sawadogo J.B."/>
            <person name="Alam M.S."/>
            <person name="Ueno C."/>
            <person name="Dianou D."/>
            <person name="Shinjo R."/>
            <person name="Asakawa S."/>
        </authorList>
    </citation>
    <scope>NUCLEOTIDE SEQUENCE</scope>
    <source>
        <strain evidence="2">LMG27198</strain>
    </source>
</reference>
<keyword evidence="1" id="KW-1133">Transmembrane helix</keyword>